<gene>
    <name evidence="2" type="ORF">VIN01S_23990</name>
</gene>
<accession>A0A4Y3HX29</accession>
<evidence type="ECO:0000256" key="1">
    <source>
        <dbReference type="SAM" id="SignalP"/>
    </source>
</evidence>
<evidence type="ECO:0000313" key="2">
    <source>
        <dbReference type="EMBL" id="GEA51595.1"/>
    </source>
</evidence>
<keyword evidence="1" id="KW-0732">Signal</keyword>
<dbReference type="PANTHER" id="PTHR43737">
    <property type="entry name" value="BLL7424 PROTEIN"/>
    <property type="match status" value="1"/>
</dbReference>
<feature type="chain" id="PRO_5021315984" description="Tat pathway signal protein" evidence="1">
    <location>
        <begin position="28"/>
        <end position="369"/>
    </location>
</feature>
<proteinExistence type="predicted"/>
<name>A0A4Y3HX29_9VIBR</name>
<comment type="caution">
    <text evidence="2">The sequence shown here is derived from an EMBL/GenBank/DDBJ whole genome shotgun (WGS) entry which is preliminary data.</text>
</comment>
<organism evidence="2 3">
    <name type="scientific">Vibrio inusitatus NBRC 102082</name>
    <dbReference type="NCBI Taxonomy" id="1219070"/>
    <lineage>
        <taxon>Bacteria</taxon>
        <taxon>Pseudomonadati</taxon>
        <taxon>Pseudomonadota</taxon>
        <taxon>Gammaproteobacteria</taxon>
        <taxon>Vibrionales</taxon>
        <taxon>Vibrionaceae</taxon>
        <taxon>Vibrio</taxon>
    </lineage>
</organism>
<dbReference type="OrthoDB" id="9779968at2"/>
<keyword evidence="3" id="KW-1185">Reference proteome</keyword>
<evidence type="ECO:0008006" key="4">
    <source>
        <dbReference type="Google" id="ProtNLM"/>
    </source>
</evidence>
<dbReference type="InterPro" id="IPR006311">
    <property type="entry name" value="TAT_signal"/>
</dbReference>
<dbReference type="RefSeq" id="WP_141346080.1">
    <property type="nucleotide sequence ID" value="NZ_BJLF01000011.1"/>
</dbReference>
<dbReference type="InterPro" id="IPR010869">
    <property type="entry name" value="DUF1501"/>
</dbReference>
<dbReference type="PANTHER" id="PTHR43737:SF1">
    <property type="entry name" value="DUF1501 DOMAIN-CONTAINING PROTEIN"/>
    <property type="match status" value="1"/>
</dbReference>
<dbReference type="Pfam" id="PF07394">
    <property type="entry name" value="DUF1501"/>
    <property type="match status" value="1"/>
</dbReference>
<reference evidence="2 3" key="1">
    <citation type="submission" date="2019-06" db="EMBL/GenBank/DDBJ databases">
        <title>Whole genome shotgun sequence of Vibrio inusitatus NBRC 102082.</title>
        <authorList>
            <person name="Hosoyama A."/>
            <person name="Uohara A."/>
            <person name="Ohji S."/>
            <person name="Ichikawa N."/>
        </authorList>
    </citation>
    <scope>NUCLEOTIDE SEQUENCE [LARGE SCALE GENOMIC DNA]</scope>
    <source>
        <strain evidence="2 3">NBRC 102082</strain>
    </source>
</reference>
<dbReference type="Proteomes" id="UP000318717">
    <property type="component" value="Unassembled WGS sequence"/>
</dbReference>
<dbReference type="PROSITE" id="PS51318">
    <property type="entry name" value="TAT"/>
    <property type="match status" value="1"/>
</dbReference>
<dbReference type="AlphaFoldDB" id="A0A4Y3HX29"/>
<sequence>MASSSRRAFLKGTAASLLLFHSPWALAKKSKRSPKVVWVVLRGALDGMHTVIPSFDPMLATHRPSLSMAARGSTLELEQGYFLHSALPNLHQWYQNKELTTVVAVGTGYGSRSHFDGQDYLEWGGKSRDTGWLARALEMQHRSAIAVSQSTPLSLQGTEKVTSWYPSRLKDSSEETYRSILSLYDTDPALQTAFKQGVELKMTATMESMGKQSGQFVSLAQSCGRLLKGSEGADCGMLELGGWDTHNNQEPRLKRQFTQLDKGLVALRDELGEEWDDTLVIIATEFGRTVKQNGTKGTDHGTGSVLLFAGGKLPQGGQVLGEWPGLKEDQLYQGRDLKPTSNTFDWISQHLAHHWDTNVSTLNRAIRGT</sequence>
<evidence type="ECO:0000313" key="3">
    <source>
        <dbReference type="Proteomes" id="UP000318717"/>
    </source>
</evidence>
<dbReference type="EMBL" id="BJLF01000011">
    <property type="protein sequence ID" value="GEA51595.1"/>
    <property type="molecule type" value="Genomic_DNA"/>
</dbReference>
<protein>
    <recommendedName>
        <fullName evidence="4">Tat pathway signal protein</fullName>
    </recommendedName>
</protein>
<feature type="signal peptide" evidence="1">
    <location>
        <begin position="1"/>
        <end position="27"/>
    </location>
</feature>